<dbReference type="GO" id="GO:0005634">
    <property type="term" value="C:nucleus"/>
    <property type="evidence" value="ECO:0007669"/>
    <property type="project" value="UniProtKB-SubCell"/>
</dbReference>
<sequence>MENIGSSRSCMKAIEELERGREFAKQLRDMIDRNGNDDDEVEKVVQKVLMSFTNSLFLFHNNKERRGSYSRRKNSETREHESETPIEDGHQWRKYGQKVILNAKYPRNYYRCSHKYDQNCEATKQVQRVKDNPPLHKTTYYGNHTCTNPADIILHDDSNSHSSLLLCFDNSLPTSLTKLVKKECKEDDITPSNDYILSPHLTFDNSSSSKIHSSDYMDEMSSLFCHSAELHQLPFTPFFNFHD</sequence>
<dbReference type="Pfam" id="PF03106">
    <property type="entry name" value="WRKY"/>
    <property type="match status" value="1"/>
</dbReference>
<evidence type="ECO:0000256" key="5">
    <source>
        <dbReference type="ARBA" id="ARBA00023242"/>
    </source>
</evidence>
<proteinExistence type="predicted"/>
<accession>A0A6A4NZ35</accession>
<comment type="subcellular location">
    <subcellularLocation>
        <location evidence="1">Nucleus</location>
    </subcellularLocation>
</comment>
<dbReference type="SUPFAM" id="SSF118290">
    <property type="entry name" value="WRKY DNA-binding domain"/>
    <property type="match status" value="1"/>
</dbReference>
<dbReference type="SMART" id="SM00774">
    <property type="entry name" value="WRKY"/>
    <property type="match status" value="1"/>
</dbReference>
<evidence type="ECO:0000313" key="7">
    <source>
        <dbReference type="Proteomes" id="UP000447434"/>
    </source>
</evidence>
<evidence type="ECO:0000256" key="4">
    <source>
        <dbReference type="ARBA" id="ARBA00023163"/>
    </source>
</evidence>
<gene>
    <name evidence="6" type="ORF">Lalb_Chr19g0123971</name>
</gene>
<dbReference type="EMBL" id="WOCE01000019">
    <property type="protein sequence ID" value="KAE9591938.1"/>
    <property type="molecule type" value="Genomic_DNA"/>
</dbReference>
<dbReference type="GO" id="GO:0003700">
    <property type="term" value="F:DNA-binding transcription factor activity"/>
    <property type="evidence" value="ECO:0007669"/>
    <property type="project" value="InterPro"/>
</dbReference>
<keyword evidence="3" id="KW-0238">DNA-binding</keyword>
<evidence type="ECO:0000256" key="2">
    <source>
        <dbReference type="ARBA" id="ARBA00023015"/>
    </source>
</evidence>
<dbReference type="Proteomes" id="UP000447434">
    <property type="component" value="Chromosome 19"/>
</dbReference>
<dbReference type="PROSITE" id="PS50811">
    <property type="entry name" value="WRKY"/>
    <property type="match status" value="1"/>
</dbReference>
<dbReference type="Gene3D" id="2.20.25.80">
    <property type="entry name" value="WRKY domain"/>
    <property type="match status" value="1"/>
</dbReference>
<dbReference type="InterPro" id="IPR044810">
    <property type="entry name" value="WRKY_plant"/>
</dbReference>
<name>A0A6A4NZ35_LUPAL</name>
<evidence type="ECO:0000256" key="3">
    <source>
        <dbReference type="ARBA" id="ARBA00023125"/>
    </source>
</evidence>
<keyword evidence="2" id="KW-0805">Transcription regulation</keyword>
<evidence type="ECO:0000256" key="1">
    <source>
        <dbReference type="ARBA" id="ARBA00004123"/>
    </source>
</evidence>
<dbReference type="InterPro" id="IPR003657">
    <property type="entry name" value="WRKY_dom"/>
</dbReference>
<comment type="caution">
    <text evidence="6">The sequence shown here is derived from an EMBL/GenBank/DDBJ whole genome shotgun (WGS) entry which is preliminary data.</text>
</comment>
<dbReference type="PANTHER" id="PTHR31282">
    <property type="entry name" value="WRKY TRANSCRIPTION FACTOR 21-RELATED"/>
    <property type="match status" value="1"/>
</dbReference>
<keyword evidence="4" id="KW-0804">Transcription</keyword>
<dbReference type="AlphaFoldDB" id="A0A6A4NZ35"/>
<dbReference type="OrthoDB" id="2021064at2759"/>
<evidence type="ECO:0000313" key="6">
    <source>
        <dbReference type="EMBL" id="KAE9591938.1"/>
    </source>
</evidence>
<dbReference type="GO" id="GO:0043565">
    <property type="term" value="F:sequence-specific DNA binding"/>
    <property type="evidence" value="ECO:0007669"/>
    <property type="project" value="InterPro"/>
</dbReference>
<protein>
    <submittedName>
        <fullName evidence="6">Putative transcription factor WRKY family</fullName>
    </submittedName>
</protein>
<keyword evidence="5" id="KW-0539">Nucleus</keyword>
<dbReference type="InterPro" id="IPR036576">
    <property type="entry name" value="WRKY_dom_sf"/>
</dbReference>
<reference evidence="7" key="1">
    <citation type="journal article" date="2020" name="Nat. Commun.">
        <title>Genome sequence of the cluster root forming white lupin.</title>
        <authorList>
            <person name="Hufnagel B."/>
            <person name="Marques A."/>
            <person name="Soriano A."/>
            <person name="Marques L."/>
            <person name="Divol F."/>
            <person name="Doumas P."/>
            <person name="Sallet E."/>
            <person name="Mancinotti D."/>
            <person name="Carrere S."/>
            <person name="Marande W."/>
            <person name="Arribat S."/>
            <person name="Keller J."/>
            <person name="Huneau C."/>
            <person name="Blein T."/>
            <person name="Aime D."/>
            <person name="Laguerre M."/>
            <person name="Taylor J."/>
            <person name="Schubert V."/>
            <person name="Nelson M."/>
            <person name="Geu-Flores F."/>
            <person name="Crespi M."/>
            <person name="Gallardo-Guerrero K."/>
            <person name="Delaux P.-M."/>
            <person name="Salse J."/>
            <person name="Berges H."/>
            <person name="Guyot R."/>
            <person name="Gouzy J."/>
            <person name="Peret B."/>
        </authorList>
    </citation>
    <scope>NUCLEOTIDE SEQUENCE [LARGE SCALE GENOMIC DNA]</scope>
    <source>
        <strain evidence="7">cv. Amiga</strain>
    </source>
</reference>
<organism evidence="6 7">
    <name type="scientific">Lupinus albus</name>
    <name type="common">White lupine</name>
    <name type="synonym">Lupinus termis</name>
    <dbReference type="NCBI Taxonomy" id="3870"/>
    <lineage>
        <taxon>Eukaryota</taxon>
        <taxon>Viridiplantae</taxon>
        <taxon>Streptophyta</taxon>
        <taxon>Embryophyta</taxon>
        <taxon>Tracheophyta</taxon>
        <taxon>Spermatophyta</taxon>
        <taxon>Magnoliopsida</taxon>
        <taxon>eudicotyledons</taxon>
        <taxon>Gunneridae</taxon>
        <taxon>Pentapetalae</taxon>
        <taxon>rosids</taxon>
        <taxon>fabids</taxon>
        <taxon>Fabales</taxon>
        <taxon>Fabaceae</taxon>
        <taxon>Papilionoideae</taxon>
        <taxon>50 kb inversion clade</taxon>
        <taxon>genistoids sensu lato</taxon>
        <taxon>core genistoids</taxon>
        <taxon>Genisteae</taxon>
        <taxon>Lupinus</taxon>
    </lineage>
</organism>
<keyword evidence="7" id="KW-1185">Reference proteome</keyword>